<comment type="cofactor">
    <cofactor evidence="1">
        <name>Mg(2+)</name>
        <dbReference type="ChEBI" id="CHEBI:18420"/>
    </cofactor>
</comment>
<evidence type="ECO:0000256" key="9">
    <source>
        <dbReference type="ARBA" id="ARBA00032380"/>
    </source>
</evidence>
<reference evidence="13 14" key="1">
    <citation type="submission" date="2019-05" db="EMBL/GenBank/DDBJ databases">
        <authorList>
            <consortium name="Pathogen Informatics"/>
        </authorList>
    </citation>
    <scope>NUCLEOTIDE SEQUENCE [LARGE SCALE GENOMIC DNA]</scope>
    <source>
        <strain evidence="13 14">NCTC5386</strain>
    </source>
</reference>
<dbReference type="InterPro" id="IPR008949">
    <property type="entry name" value="Isoprenoid_synthase_dom_sf"/>
</dbReference>
<protein>
    <recommendedName>
        <fullName evidence="4">Farnesyl diphosphate synthase</fullName>
        <ecNumber evidence="3">2.5.1.10</ecNumber>
    </recommendedName>
    <alternativeName>
        <fullName evidence="10">(2E,6E)-farnesyl diphosphate synthase</fullName>
    </alternativeName>
    <alternativeName>
        <fullName evidence="9">Geranyltranstransferase</fullName>
    </alternativeName>
</protein>
<evidence type="ECO:0000256" key="10">
    <source>
        <dbReference type="ARBA" id="ARBA00032873"/>
    </source>
</evidence>
<dbReference type="NCBIfam" id="NF045485">
    <property type="entry name" value="FPPsyn"/>
    <property type="match status" value="1"/>
</dbReference>
<keyword evidence="5 12" id="KW-0808">Transferase</keyword>
<name>A0A4U9XJ16_9STRE</name>
<evidence type="ECO:0000256" key="2">
    <source>
        <dbReference type="ARBA" id="ARBA00006706"/>
    </source>
</evidence>
<evidence type="ECO:0000256" key="7">
    <source>
        <dbReference type="ARBA" id="ARBA00022842"/>
    </source>
</evidence>
<dbReference type="SFLD" id="SFLDS00005">
    <property type="entry name" value="Isoprenoid_Synthase_Type_I"/>
    <property type="match status" value="1"/>
</dbReference>
<dbReference type="PANTHER" id="PTHR43281">
    <property type="entry name" value="FARNESYL DIPHOSPHATE SYNTHASE"/>
    <property type="match status" value="1"/>
</dbReference>
<dbReference type="RefSeq" id="WP_077322049.1">
    <property type="nucleotide sequence ID" value="NZ_CABEHT010000001.1"/>
</dbReference>
<organism evidence="13 14">
    <name type="scientific">Streptococcus pseudoporcinus</name>
    <dbReference type="NCBI Taxonomy" id="361101"/>
    <lineage>
        <taxon>Bacteria</taxon>
        <taxon>Bacillati</taxon>
        <taxon>Bacillota</taxon>
        <taxon>Bacilli</taxon>
        <taxon>Lactobacillales</taxon>
        <taxon>Streptococcaceae</taxon>
        <taxon>Streptococcus</taxon>
    </lineage>
</organism>
<sequence>MDKVNKINQAITRFYQGKQAVSDHLIAAIRYSAEAGGKRIRPLLLLELLEAFSVTLTDSHYDVAAALEMIHTGSLIHDDLPAMDNDDYRRGRLTNHKKFDEATAVLAGDSLFLDAFALIAETNLSATIKVDLMHCLSHSSGTFGMVGGQMLDMKAEGQELALTDLQEIHHHKTGCLLAYPFWAAAKIAEVDEEVLLDLYQAGLKVGHAFQVRDDILDVTADFTNLGKTPQKDLTAEKMTYPRLLGLDESYRVLNEDIDQSIAILEALRNKLILKPDSIICLIERLRLNA</sequence>
<evidence type="ECO:0000256" key="11">
    <source>
        <dbReference type="ARBA" id="ARBA00049399"/>
    </source>
</evidence>
<dbReference type="SFLD" id="SFLDG01017">
    <property type="entry name" value="Polyprenyl_Transferase_Like"/>
    <property type="match status" value="1"/>
</dbReference>
<dbReference type="FunFam" id="1.10.600.10:FF:000001">
    <property type="entry name" value="Geranylgeranyl diphosphate synthase"/>
    <property type="match status" value="1"/>
</dbReference>
<evidence type="ECO:0000256" key="1">
    <source>
        <dbReference type="ARBA" id="ARBA00001946"/>
    </source>
</evidence>
<dbReference type="CDD" id="cd00685">
    <property type="entry name" value="Trans_IPPS_HT"/>
    <property type="match status" value="1"/>
</dbReference>
<dbReference type="Gene3D" id="1.10.600.10">
    <property type="entry name" value="Farnesyl Diphosphate Synthase"/>
    <property type="match status" value="1"/>
</dbReference>
<proteinExistence type="inferred from homology"/>
<dbReference type="EC" id="2.5.1.10" evidence="3"/>
<keyword evidence="7" id="KW-0460">Magnesium</keyword>
<dbReference type="EMBL" id="CABEHT010000001">
    <property type="protein sequence ID" value="VTS12762.1"/>
    <property type="molecule type" value="Genomic_DNA"/>
</dbReference>
<evidence type="ECO:0000313" key="14">
    <source>
        <dbReference type="Proteomes" id="UP000394068"/>
    </source>
</evidence>
<evidence type="ECO:0000256" key="3">
    <source>
        <dbReference type="ARBA" id="ARBA00012439"/>
    </source>
</evidence>
<dbReference type="GO" id="GO:0004337">
    <property type="term" value="F:(2E,6E)-farnesyl diphosphate synthase activity"/>
    <property type="evidence" value="ECO:0007669"/>
    <property type="project" value="UniProtKB-EC"/>
</dbReference>
<dbReference type="Proteomes" id="UP000394068">
    <property type="component" value="Unassembled WGS sequence"/>
</dbReference>
<evidence type="ECO:0000313" key="13">
    <source>
        <dbReference type="EMBL" id="VTS12762.1"/>
    </source>
</evidence>
<evidence type="ECO:0000256" key="8">
    <source>
        <dbReference type="ARBA" id="ARBA00023229"/>
    </source>
</evidence>
<accession>A0A4U9XJ16</accession>
<dbReference type="InterPro" id="IPR053378">
    <property type="entry name" value="Prenyl_diphosphate_synthase"/>
</dbReference>
<gene>
    <name evidence="13" type="primary">fps</name>
    <name evidence="13" type="ORF">NCTC5386_00596</name>
</gene>
<dbReference type="PROSITE" id="PS00444">
    <property type="entry name" value="POLYPRENYL_SYNTHASE_2"/>
    <property type="match status" value="1"/>
</dbReference>
<comment type="similarity">
    <text evidence="2 12">Belongs to the FPP/GGPP synthase family.</text>
</comment>
<dbReference type="GO" id="GO:0046872">
    <property type="term" value="F:metal ion binding"/>
    <property type="evidence" value="ECO:0007669"/>
    <property type="project" value="UniProtKB-KW"/>
</dbReference>
<dbReference type="InterPro" id="IPR000092">
    <property type="entry name" value="Polyprenyl_synt"/>
</dbReference>
<evidence type="ECO:0000256" key="4">
    <source>
        <dbReference type="ARBA" id="ARBA00015100"/>
    </source>
</evidence>
<evidence type="ECO:0000256" key="6">
    <source>
        <dbReference type="ARBA" id="ARBA00022723"/>
    </source>
</evidence>
<dbReference type="GO" id="GO:0016114">
    <property type="term" value="P:terpenoid biosynthetic process"/>
    <property type="evidence" value="ECO:0007669"/>
    <property type="project" value="UniProtKB-ARBA"/>
</dbReference>
<dbReference type="GO" id="GO:0005737">
    <property type="term" value="C:cytoplasm"/>
    <property type="evidence" value="ECO:0007669"/>
    <property type="project" value="UniProtKB-ARBA"/>
</dbReference>
<dbReference type="PROSITE" id="PS00723">
    <property type="entry name" value="POLYPRENYL_SYNTHASE_1"/>
    <property type="match status" value="1"/>
</dbReference>
<dbReference type="PANTHER" id="PTHR43281:SF1">
    <property type="entry name" value="FARNESYL DIPHOSPHATE SYNTHASE"/>
    <property type="match status" value="1"/>
</dbReference>
<comment type="catalytic activity">
    <reaction evidence="11">
        <text>isopentenyl diphosphate + (2E)-geranyl diphosphate = (2E,6E)-farnesyl diphosphate + diphosphate</text>
        <dbReference type="Rhea" id="RHEA:19361"/>
        <dbReference type="ChEBI" id="CHEBI:33019"/>
        <dbReference type="ChEBI" id="CHEBI:58057"/>
        <dbReference type="ChEBI" id="CHEBI:128769"/>
        <dbReference type="ChEBI" id="CHEBI:175763"/>
        <dbReference type="EC" id="2.5.1.10"/>
    </reaction>
</comment>
<evidence type="ECO:0000256" key="12">
    <source>
        <dbReference type="RuleBase" id="RU004466"/>
    </source>
</evidence>
<keyword evidence="8" id="KW-0414">Isoprene biosynthesis</keyword>
<dbReference type="AlphaFoldDB" id="A0A4U9XJ16"/>
<evidence type="ECO:0000256" key="5">
    <source>
        <dbReference type="ARBA" id="ARBA00022679"/>
    </source>
</evidence>
<dbReference type="Pfam" id="PF00348">
    <property type="entry name" value="polyprenyl_synt"/>
    <property type="match status" value="1"/>
</dbReference>
<dbReference type="InterPro" id="IPR033749">
    <property type="entry name" value="Polyprenyl_synt_CS"/>
</dbReference>
<dbReference type="SUPFAM" id="SSF48576">
    <property type="entry name" value="Terpenoid synthases"/>
    <property type="match status" value="1"/>
</dbReference>
<keyword evidence="6" id="KW-0479">Metal-binding</keyword>